<evidence type="ECO:0000256" key="1">
    <source>
        <dbReference type="ARBA" id="ARBA00001946"/>
    </source>
</evidence>
<sequence>MLCTLDWGPEGLLEAVRREDIVVLVDVLRFCSTAVAAVRAGVRIIPALGRLEAEGLAAALKLPVVSSSKEGYEAGKPTDSPLWYQRYAVAGTRVVYPSSNGGRLLSSVRDYPYVVLGALLNASAAARYASALAGSLGKGVTVVAAGELSTDFDPESPPRLLFAAEDLLGAGAVIDALSADLSAEATVALGAWESCVQDRTKLLLTSWSGRHLQSTGRQEEVEYCAQLDVTEVVPILRHGEIVAAEG</sequence>
<reference evidence="9" key="1">
    <citation type="journal article" date="2010" name="Stand. Genomic Sci.">
        <title>Complete genome sequence of 'Thermobaculum terrenum' type strain (YNP1).</title>
        <authorList>
            <person name="Kiss H."/>
            <person name="Cleland D."/>
            <person name="Lapidus A."/>
            <person name="Lucas S."/>
            <person name="Glavina Del Rio T."/>
            <person name="Nolan M."/>
            <person name="Tice H."/>
            <person name="Han C."/>
            <person name="Goodwin L."/>
            <person name="Pitluck S."/>
            <person name="Liolios K."/>
            <person name="Ivanova N."/>
            <person name="Mavromatis K."/>
            <person name="Ovchinnikova G."/>
            <person name="Pati A."/>
            <person name="Chen A."/>
            <person name="Palaniappan K."/>
            <person name="Land M."/>
            <person name="Hauser L."/>
            <person name="Chang Y."/>
            <person name="Jeffries C."/>
            <person name="Lu M."/>
            <person name="Brettin T."/>
            <person name="Detter J."/>
            <person name="Goker M."/>
            <person name="Tindall B."/>
            <person name="Beck B."/>
            <person name="McDermott T."/>
            <person name="Woyke T."/>
            <person name="Bristow J."/>
            <person name="Eisen J."/>
            <person name="Markowitz V."/>
            <person name="Hugenholtz P."/>
            <person name="Kyrpides N."/>
            <person name="Klenk H."/>
            <person name="Cheng J."/>
        </authorList>
    </citation>
    <scope>NUCLEOTIDE SEQUENCE [LARGE SCALE GENOMIC DNA]</scope>
    <source>
        <strain evidence="9">ATCC BAA-798 / YNP1</strain>
    </source>
</reference>
<dbReference type="PANTHER" id="PTHR37311">
    <property type="entry name" value="2-PHOSPHOSULFOLACTATE PHOSPHATASE-RELATED"/>
    <property type="match status" value="1"/>
</dbReference>
<evidence type="ECO:0000313" key="8">
    <source>
        <dbReference type="EMBL" id="ACZ43079.1"/>
    </source>
</evidence>
<name>D1CH58_THET1</name>
<dbReference type="EMBL" id="CP001826">
    <property type="protein sequence ID" value="ACZ43079.1"/>
    <property type="molecule type" value="Genomic_DNA"/>
</dbReference>
<dbReference type="eggNOG" id="COG2045">
    <property type="taxonomic scope" value="Bacteria"/>
</dbReference>
<dbReference type="GO" id="GO:0050532">
    <property type="term" value="F:2-phosphosulfolactate phosphatase activity"/>
    <property type="evidence" value="ECO:0007669"/>
    <property type="project" value="UniProtKB-EC"/>
</dbReference>
<accession>D1CH58</accession>
<gene>
    <name evidence="8" type="ordered locus">Tter_2178</name>
</gene>
<dbReference type="Proteomes" id="UP000000323">
    <property type="component" value="Chromosome 2"/>
</dbReference>
<dbReference type="AlphaFoldDB" id="D1CH58"/>
<evidence type="ECO:0000256" key="5">
    <source>
        <dbReference type="ARBA" id="ARBA00022801"/>
    </source>
</evidence>
<dbReference type="EC" id="3.1.3.71" evidence="3"/>
<dbReference type="Pfam" id="PF04029">
    <property type="entry name" value="2-ph_phosp"/>
    <property type="match status" value="1"/>
</dbReference>
<dbReference type="GO" id="GO:0000287">
    <property type="term" value="F:magnesium ion binding"/>
    <property type="evidence" value="ECO:0007669"/>
    <property type="project" value="InterPro"/>
</dbReference>
<dbReference type="OrthoDB" id="4913at2"/>
<evidence type="ECO:0000256" key="3">
    <source>
        <dbReference type="ARBA" id="ARBA00012953"/>
    </source>
</evidence>
<dbReference type="SUPFAM" id="SSF142823">
    <property type="entry name" value="ComB-like"/>
    <property type="match status" value="1"/>
</dbReference>
<dbReference type="PANTHER" id="PTHR37311:SF1">
    <property type="entry name" value="2-PHOSPHOSULFOLACTATE PHOSPHATASE-RELATED"/>
    <property type="match status" value="1"/>
</dbReference>
<evidence type="ECO:0000256" key="6">
    <source>
        <dbReference type="ARBA" id="ARBA00022842"/>
    </source>
</evidence>
<protein>
    <recommendedName>
        <fullName evidence="4">Probable 2-phosphosulfolactate phosphatase</fullName>
        <ecNumber evidence="3">3.1.3.71</ecNumber>
    </recommendedName>
</protein>
<dbReference type="InterPro" id="IPR005238">
    <property type="entry name" value="ComB-like"/>
</dbReference>
<dbReference type="InterPro" id="IPR036702">
    <property type="entry name" value="ComB-like_sf"/>
</dbReference>
<dbReference type="STRING" id="525904.Tter_2178"/>
<keyword evidence="5" id="KW-0378">Hydrolase</keyword>
<evidence type="ECO:0000313" key="9">
    <source>
        <dbReference type="Proteomes" id="UP000000323"/>
    </source>
</evidence>
<evidence type="ECO:0000256" key="2">
    <source>
        <dbReference type="ARBA" id="ARBA00009997"/>
    </source>
</evidence>
<evidence type="ECO:0000256" key="7">
    <source>
        <dbReference type="ARBA" id="ARBA00033711"/>
    </source>
</evidence>
<organism evidence="8 9">
    <name type="scientific">Thermobaculum terrenum (strain ATCC BAA-798 / CCMEE 7001 / YNP1)</name>
    <dbReference type="NCBI Taxonomy" id="525904"/>
    <lineage>
        <taxon>Bacteria</taxon>
        <taxon>Bacillati</taxon>
        <taxon>Chloroflexota</taxon>
        <taxon>Chloroflexia</taxon>
        <taxon>Candidatus Thermobaculales</taxon>
        <taxon>Candidatus Thermobaculaceae</taxon>
        <taxon>Thermobaculum</taxon>
    </lineage>
</organism>
<keyword evidence="6" id="KW-0460">Magnesium</keyword>
<comment type="similarity">
    <text evidence="2">Belongs to the ComB family.</text>
</comment>
<keyword evidence="9" id="KW-1185">Reference proteome</keyword>
<dbReference type="KEGG" id="ttr:Tter_2178"/>
<comment type="cofactor">
    <cofactor evidence="1">
        <name>Mg(2+)</name>
        <dbReference type="ChEBI" id="CHEBI:18420"/>
    </cofactor>
</comment>
<comment type="catalytic activity">
    <reaction evidence="7">
        <text>(2R)-O-phospho-3-sulfolactate + H2O = (2R)-3-sulfolactate + phosphate</text>
        <dbReference type="Rhea" id="RHEA:23416"/>
        <dbReference type="ChEBI" id="CHEBI:15377"/>
        <dbReference type="ChEBI" id="CHEBI:15597"/>
        <dbReference type="ChEBI" id="CHEBI:43474"/>
        <dbReference type="ChEBI" id="CHEBI:58738"/>
        <dbReference type="EC" id="3.1.3.71"/>
    </reaction>
</comment>
<dbReference type="RefSeq" id="WP_012876110.1">
    <property type="nucleotide sequence ID" value="NC_013526.1"/>
</dbReference>
<dbReference type="GO" id="GO:0050545">
    <property type="term" value="F:sulfopyruvate decarboxylase activity"/>
    <property type="evidence" value="ECO:0007669"/>
    <property type="project" value="TreeGrafter"/>
</dbReference>
<evidence type="ECO:0000256" key="4">
    <source>
        <dbReference type="ARBA" id="ARBA00021948"/>
    </source>
</evidence>
<dbReference type="Gene3D" id="3.90.1560.10">
    <property type="entry name" value="ComB-like"/>
    <property type="match status" value="1"/>
</dbReference>
<proteinExistence type="inferred from homology"/>
<dbReference type="HOGENOM" id="CLU_070028_0_0_0"/>